<comment type="caution">
    <text evidence="1">The sequence shown here is derived from an EMBL/GenBank/DDBJ whole genome shotgun (WGS) entry which is preliminary data.</text>
</comment>
<name>A0AAV7UXG2_PLEWA</name>
<dbReference type="Proteomes" id="UP001066276">
    <property type="component" value="Chromosome 2_2"/>
</dbReference>
<dbReference type="AlphaFoldDB" id="A0AAV7UXG2"/>
<sequence length="173" mass="19805">MRNFGAGIVTYIPRRGLEVSEVLIPRRRLLPHAVELPSVIDLLDCGPGEAQRNCWLNPIEHRGCLLAWGLLPTRAHKVGNRFLDLALALDWCRIALMWKSQTGPPIESWDQDVTTWATAEETVLRGEDARGIWRRPVAPLWMQELERWEYPDQDLDQELTDEDVGDGQQDGRT</sequence>
<dbReference type="EMBL" id="JANPWB010000004">
    <property type="protein sequence ID" value="KAJ1192825.1"/>
    <property type="molecule type" value="Genomic_DNA"/>
</dbReference>
<accession>A0AAV7UXG2</accession>
<evidence type="ECO:0000313" key="1">
    <source>
        <dbReference type="EMBL" id="KAJ1192825.1"/>
    </source>
</evidence>
<protein>
    <submittedName>
        <fullName evidence="1">Uncharacterized protein</fullName>
    </submittedName>
</protein>
<proteinExistence type="predicted"/>
<reference evidence="1" key="1">
    <citation type="journal article" date="2022" name="bioRxiv">
        <title>Sequencing and chromosome-scale assembly of the giantPleurodeles waltlgenome.</title>
        <authorList>
            <person name="Brown T."/>
            <person name="Elewa A."/>
            <person name="Iarovenko S."/>
            <person name="Subramanian E."/>
            <person name="Araus A.J."/>
            <person name="Petzold A."/>
            <person name="Susuki M."/>
            <person name="Suzuki K.-i.T."/>
            <person name="Hayashi T."/>
            <person name="Toyoda A."/>
            <person name="Oliveira C."/>
            <person name="Osipova E."/>
            <person name="Leigh N.D."/>
            <person name="Simon A."/>
            <person name="Yun M.H."/>
        </authorList>
    </citation>
    <scope>NUCLEOTIDE SEQUENCE</scope>
    <source>
        <strain evidence="1">20211129_DDA</strain>
        <tissue evidence="1">Liver</tissue>
    </source>
</reference>
<evidence type="ECO:0000313" key="2">
    <source>
        <dbReference type="Proteomes" id="UP001066276"/>
    </source>
</evidence>
<keyword evidence="2" id="KW-1185">Reference proteome</keyword>
<gene>
    <name evidence="1" type="ORF">NDU88_002131</name>
</gene>
<organism evidence="1 2">
    <name type="scientific">Pleurodeles waltl</name>
    <name type="common">Iberian ribbed newt</name>
    <dbReference type="NCBI Taxonomy" id="8319"/>
    <lineage>
        <taxon>Eukaryota</taxon>
        <taxon>Metazoa</taxon>
        <taxon>Chordata</taxon>
        <taxon>Craniata</taxon>
        <taxon>Vertebrata</taxon>
        <taxon>Euteleostomi</taxon>
        <taxon>Amphibia</taxon>
        <taxon>Batrachia</taxon>
        <taxon>Caudata</taxon>
        <taxon>Salamandroidea</taxon>
        <taxon>Salamandridae</taxon>
        <taxon>Pleurodelinae</taxon>
        <taxon>Pleurodeles</taxon>
    </lineage>
</organism>